<dbReference type="GO" id="GO:0030544">
    <property type="term" value="F:Hsp70 protein binding"/>
    <property type="evidence" value="ECO:0007669"/>
    <property type="project" value="TreeGrafter"/>
</dbReference>
<comment type="caution">
    <text evidence="1">The sequence shown here is derived from an EMBL/GenBank/DDBJ whole genome shotgun (WGS) entry which is preliminary data.</text>
</comment>
<sequence>MISSIDIYPSRGKLLDKLYDPRVPQLKKMLHVDAFFPSDKFLDPEILDTLVTLGLRTTMGFSGLLDCARSVSLLNDSGDTEAPKHGRELLGFLDTLSLKLSNQGE</sequence>
<name>A0A392PFV6_9FABA</name>
<evidence type="ECO:0000313" key="1">
    <source>
        <dbReference type="EMBL" id="MCI10664.1"/>
    </source>
</evidence>
<dbReference type="EMBL" id="LXQA010077148">
    <property type="protein sequence ID" value="MCI10664.1"/>
    <property type="molecule type" value="Genomic_DNA"/>
</dbReference>
<proteinExistence type="predicted"/>
<keyword evidence="2" id="KW-1185">Reference proteome</keyword>
<feature type="non-terminal residue" evidence="1">
    <location>
        <position position="105"/>
    </location>
</feature>
<dbReference type="PANTHER" id="PTHR15600:SF42">
    <property type="entry name" value="SACSIN"/>
    <property type="match status" value="1"/>
</dbReference>
<dbReference type="AlphaFoldDB" id="A0A392PFV6"/>
<organism evidence="1 2">
    <name type="scientific">Trifolium medium</name>
    <dbReference type="NCBI Taxonomy" id="97028"/>
    <lineage>
        <taxon>Eukaryota</taxon>
        <taxon>Viridiplantae</taxon>
        <taxon>Streptophyta</taxon>
        <taxon>Embryophyta</taxon>
        <taxon>Tracheophyta</taxon>
        <taxon>Spermatophyta</taxon>
        <taxon>Magnoliopsida</taxon>
        <taxon>eudicotyledons</taxon>
        <taxon>Gunneridae</taxon>
        <taxon>Pentapetalae</taxon>
        <taxon>rosids</taxon>
        <taxon>fabids</taxon>
        <taxon>Fabales</taxon>
        <taxon>Fabaceae</taxon>
        <taxon>Papilionoideae</taxon>
        <taxon>50 kb inversion clade</taxon>
        <taxon>NPAAA clade</taxon>
        <taxon>Hologalegina</taxon>
        <taxon>IRL clade</taxon>
        <taxon>Trifolieae</taxon>
        <taxon>Trifolium</taxon>
    </lineage>
</organism>
<evidence type="ECO:0000313" key="2">
    <source>
        <dbReference type="Proteomes" id="UP000265520"/>
    </source>
</evidence>
<dbReference type="Proteomes" id="UP000265520">
    <property type="component" value="Unassembled WGS sequence"/>
</dbReference>
<dbReference type="InterPro" id="IPR052972">
    <property type="entry name" value="Sacsin_chaperone_reg"/>
</dbReference>
<reference evidence="1 2" key="1">
    <citation type="journal article" date="2018" name="Front. Plant Sci.">
        <title>Red Clover (Trifolium pratense) and Zigzag Clover (T. medium) - A Picture of Genomic Similarities and Differences.</title>
        <authorList>
            <person name="Dluhosova J."/>
            <person name="Istvanek J."/>
            <person name="Nedelnik J."/>
            <person name="Repkova J."/>
        </authorList>
    </citation>
    <scope>NUCLEOTIDE SEQUENCE [LARGE SCALE GENOMIC DNA]</scope>
    <source>
        <strain evidence="2">cv. 10/8</strain>
        <tissue evidence="1">Leaf</tissue>
    </source>
</reference>
<dbReference type="PANTHER" id="PTHR15600">
    <property type="entry name" value="SACSIN"/>
    <property type="match status" value="1"/>
</dbReference>
<accession>A0A392PFV6</accession>
<protein>
    <submittedName>
        <fullName evidence="1">Zinc finger C3HC4 type (RING finger) protein</fullName>
    </submittedName>
</protein>